<sequence>MATVKDASLNKKSTISHSQSTSLTRWRGTRVTALPNHTISLSNVQHSTKIGVTACTLLSWDRMNAQEELESYEETMRSDCGSGKERVLTELSEIDRIEGSMTELVGISRSKVLLQSLSGSVVPHPYDRSHGNWFKDASISNPTRGGQWTRKGPPPEEVGALHNDEISVRRWVPTSGGR</sequence>
<reference evidence="3" key="1">
    <citation type="submission" date="2016-04" db="EMBL/GenBank/DDBJ databases">
        <authorList>
            <person name="Guldener U."/>
            <person name="Guldener U."/>
        </authorList>
    </citation>
    <scope>NUCLEOTIDE SEQUENCE [LARGE SCALE GENOMIC DNA]</scope>
    <source>
        <strain evidence="3">UB2112</strain>
    </source>
</reference>
<evidence type="ECO:0000313" key="2">
    <source>
        <dbReference type="EMBL" id="SAM85954.1"/>
    </source>
</evidence>
<dbReference type="Proteomes" id="UP000179920">
    <property type="component" value="Chromosome XX"/>
</dbReference>
<name>A0A1K0GD17_9BASI</name>
<evidence type="ECO:0000313" key="3">
    <source>
        <dbReference type="Proteomes" id="UP000179920"/>
    </source>
</evidence>
<dbReference type="AlphaFoldDB" id="A0A1K0GD17"/>
<gene>
    <name evidence="2" type="ORF">UBRO_20944</name>
</gene>
<organism evidence="2 3">
    <name type="scientific">Ustilago bromivora</name>
    <dbReference type="NCBI Taxonomy" id="307758"/>
    <lineage>
        <taxon>Eukaryota</taxon>
        <taxon>Fungi</taxon>
        <taxon>Dikarya</taxon>
        <taxon>Basidiomycota</taxon>
        <taxon>Ustilaginomycotina</taxon>
        <taxon>Ustilaginomycetes</taxon>
        <taxon>Ustilaginales</taxon>
        <taxon>Ustilaginaceae</taxon>
        <taxon>Ustilago</taxon>
    </lineage>
</organism>
<dbReference type="EMBL" id="LT558136">
    <property type="protein sequence ID" value="SAM85954.1"/>
    <property type="molecule type" value="Genomic_DNA"/>
</dbReference>
<feature type="region of interest" description="Disordered" evidence="1">
    <location>
        <begin position="133"/>
        <end position="162"/>
    </location>
</feature>
<accession>A0A1K0GD17</accession>
<proteinExistence type="predicted"/>
<protein>
    <submittedName>
        <fullName evidence="2">Uncharacterized protein</fullName>
    </submittedName>
</protein>
<evidence type="ECO:0000256" key="1">
    <source>
        <dbReference type="SAM" id="MobiDB-lite"/>
    </source>
</evidence>